<evidence type="ECO:0000313" key="1">
    <source>
        <dbReference type="EMBL" id="MCW3784764.1"/>
    </source>
</evidence>
<comment type="caution">
    <text evidence="1">The sequence shown here is derived from an EMBL/GenBank/DDBJ whole genome shotgun (WGS) entry which is preliminary data.</text>
</comment>
<sequence>MVKEMAAVYFGQIAITAAEIGALDRRINDHKINRINGASALELEALGRR</sequence>
<dbReference type="EMBL" id="JAPDOG010000067">
    <property type="protein sequence ID" value="MCW3784764.1"/>
    <property type="molecule type" value="Genomic_DNA"/>
</dbReference>
<reference evidence="1 2" key="1">
    <citation type="submission" date="2022-10" db="EMBL/GenBank/DDBJ databases">
        <title>Defluviimonas sp. CAU 1641 isolated from mud.</title>
        <authorList>
            <person name="Kim W."/>
        </authorList>
    </citation>
    <scope>NUCLEOTIDE SEQUENCE [LARGE SCALE GENOMIC DNA]</scope>
    <source>
        <strain evidence="1 2">CAU 1641</strain>
    </source>
</reference>
<accession>A0ABT3JBE6</accession>
<evidence type="ECO:0000313" key="2">
    <source>
        <dbReference type="Proteomes" id="UP001207582"/>
    </source>
</evidence>
<protein>
    <submittedName>
        <fullName evidence="1">Uncharacterized protein</fullName>
    </submittedName>
</protein>
<dbReference type="Proteomes" id="UP001207582">
    <property type="component" value="Unassembled WGS sequence"/>
</dbReference>
<proteinExistence type="predicted"/>
<name>A0ABT3JBE6_9RHOB</name>
<dbReference type="RefSeq" id="WP_264773895.1">
    <property type="nucleotide sequence ID" value="NZ_JAPDOG010000067.1"/>
</dbReference>
<gene>
    <name evidence="1" type="ORF">OM960_24965</name>
</gene>
<organism evidence="1 2">
    <name type="scientific">Defluviimonas salinarum</name>
    <dbReference type="NCBI Taxonomy" id="2992147"/>
    <lineage>
        <taxon>Bacteria</taxon>
        <taxon>Pseudomonadati</taxon>
        <taxon>Pseudomonadota</taxon>
        <taxon>Alphaproteobacteria</taxon>
        <taxon>Rhodobacterales</taxon>
        <taxon>Paracoccaceae</taxon>
        <taxon>Albidovulum</taxon>
    </lineage>
</organism>
<keyword evidence="2" id="KW-1185">Reference proteome</keyword>